<reference evidence="4" key="1">
    <citation type="journal article" date="2019" name="Int. J. Syst. Evol. Microbiol.">
        <title>Halobacteriovorax valvorus sp. nov., a novel prokaryotic predator isolated from coastal seawater of China.</title>
        <authorList>
            <person name="Chen M.-X."/>
        </authorList>
    </citation>
    <scope>NUCLEOTIDE SEQUENCE [LARGE SCALE GENOMIC DNA]</scope>
    <source>
        <strain evidence="4">BL9</strain>
    </source>
</reference>
<dbReference type="Pfam" id="PF00072">
    <property type="entry name" value="Response_reg"/>
    <property type="match status" value="1"/>
</dbReference>
<dbReference type="PANTHER" id="PTHR43228">
    <property type="entry name" value="TWO-COMPONENT RESPONSE REGULATOR"/>
    <property type="match status" value="1"/>
</dbReference>
<proteinExistence type="predicted"/>
<dbReference type="InterPro" id="IPR001789">
    <property type="entry name" value="Sig_transdc_resp-reg_receiver"/>
</dbReference>
<gene>
    <name evidence="3" type="ORF">DAY19_10315</name>
</gene>
<dbReference type="InterPro" id="IPR052048">
    <property type="entry name" value="ST_Response_Regulator"/>
</dbReference>
<dbReference type="PROSITE" id="PS50110">
    <property type="entry name" value="RESPONSE_REGULATORY"/>
    <property type="match status" value="1"/>
</dbReference>
<evidence type="ECO:0000313" key="3">
    <source>
        <dbReference type="EMBL" id="RZF22066.1"/>
    </source>
</evidence>
<feature type="domain" description="Response regulatory" evidence="2">
    <location>
        <begin position="8"/>
        <end position="130"/>
    </location>
</feature>
<dbReference type="RefSeq" id="WP_115362076.1">
    <property type="nucleotide sequence ID" value="NZ_QDKL01000002.1"/>
</dbReference>
<accession>A0ABY0IJN7</accession>
<evidence type="ECO:0000256" key="1">
    <source>
        <dbReference type="PROSITE-ProRule" id="PRU00169"/>
    </source>
</evidence>
<protein>
    <submittedName>
        <fullName evidence="3">Response regulator</fullName>
    </submittedName>
</protein>
<organism evidence="3 4">
    <name type="scientific">Halobacteriovorax vibrionivorans</name>
    <dbReference type="NCBI Taxonomy" id="2152716"/>
    <lineage>
        <taxon>Bacteria</taxon>
        <taxon>Pseudomonadati</taxon>
        <taxon>Bdellovibrionota</taxon>
        <taxon>Bacteriovoracia</taxon>
        <taxon>Bacteriovoracales</taxon>
        <taxon>Halobacteriovoraceae</taxon>
        <taxon>Halobacteriovorax</taxon>
    </lineage>
</organism>
<dbReference type="EMBL" id="QDKL01000002">
    <property type="protein sequence ID" value="RZF22066.1"/>
    <property type="molecule type" value="Genomic_DNA"/>
</dbReference>
<comment type="caution">
    <text evidence="3">The sequence shown here is derived from an EMBL/GenBank/DDBJ whole genome shotgun (WGS) entry which is preliminary data.</text>
</comment>
<dbReference type="PANTHER" id="PTHR43228:SF1">
    <property type="entry name" value="TWO-COMPONENT RESPONSE REGULATOR ARR22"/>
    <property type="match status" value="1"/>
</dbReference>
<dbReference type="SUPFAM" id="SSF52172">
    <property type="entry name" value="CheY-like"/>
    <property type="match status" value="1"/>
</dbReference>
<dbReference type="Proteomes" id="UP000443582">
    <property type="component" value="Unassembled WGS sequence"/>
</dbReference>
<dbReference type="SMART" id="SM00448">
    <property type="entry name" value="REC"/>
    <property type="match status" value="1"/>
</dbReference>
<dbReference type="InterPro" id="IPR011006">
    <property type="entry name" value="CheY-like_superfamily"/>
</dbReference>
<feature type="modified residue" description="4-aspartylphosphate" evidence="1">
    <location>
        <position position="63"/>
    </location>
</feature>
<keyword evidence="1" id="KW-0597">Phosphoprotein</keyword>
<evidence type="ECO:0000313" key="4">
    <source>
        <dbReference type="Proteomes" id="UP000443582"/>
    </source>
</evidence>
<sequence length="137" mass="15461">MYDLKKFSFLIVDDMSTMRKIVKKLLRDLGADKFVEAVDGKDALKKIVENKGGPHEITFIISDWSMPNATGLDLLKTIRGSENFKEMPFVMVTAEQDVAQIQEAIASDVDGYVIKPFDSDSFKKRLSLALKKRFPQG</sequence>
<dbReference type="Gene3D" id="3.40.50.2300">
    <property type="match status" value="1"/>
</dbReference>
<keyword evidence="4" id="KW-1185">Reference proteome</keyword>
<name>A0ABY0IJN7_9BACT</name>
<evidence type="ECO:0000259" key="2">
    <source>
        <dbReference type="PROSITE" id="PS50110"/>
    </source>
</evidence>